<dbReference type="EMBL" id="JAWDGP010006267">
    <property type="protein sequence ID" value="KAK3744339.1"/>
    <property type="molecule type" value="Genomic_DNA"/>
</dbReference>
<evidence type="ECO:0000313" key="2">
    <source>
        <dbReference type="Proteomes" id="UP001283361"/>
    </source>
</evidence>
<gene>
    <name evidence="1" type="ORF">RRG08_030422</name>
</gene>
<sequence>MANSGGMLCIHGSNRRNLPYPDLDFRVPTEIGPVETSVGHRLVCCSTKKGYKTCVSEHLPTKLVKATVENTRQVGIRASKPESQRFGAAAR</sequence>
<keyword evidence="2" id="KW-1185">Reference proteome</keyword>
<reference evidence="1" key="1">
    <citation type="journal article" date="2023" name="G3 (Bethesda)">
        <title>A reference genome for the long-term kleptoplast-retaining sea slug Elysia crispata morphotype clarki.</title>
        <authorList>
            <person name="Eastman K.E."/>
            <person name="Pendleton A.L."/>
            <person name="Shaikh M.A."/>
            <person name="Suttiyut T."/>
            <person name="Ogas R."/>
            <person name="Tomko P."/>
            <person name="Gavelis G."/>
            <person name="Widhalm J.R."/>
            <person name="Wisecaver J.H."/>
        </authorList>
    </citation>
    <scope>NUCLEOTIDE SEQUENCE</scope>
    <source>
        <strain evidence="1">ECLA1</strain>
    </source>
</reference>
<dbReference type="AlphaFoldDB" id="A0AAE0YFV4"/>
<name>A0AAE0YFV4_9GAST</name>
<evidence type="ECO:0000313" key="1">
    <source>
        <dbReference type="EMBL" id="KAK3744339.1"/>
    </source>
</evidence>
<accession>A0AAE0YFV4</accession>
<dbReference type="Proteomes" id="UP001283361">
    <property type="component" value="Unassembled WGS sequence"/>
</dbReference>
<comment type="caution">
    <text evidence="1">The sequence shown here is derived from an EMBL/GenBank/DDBJ whole genome shotgun (WGS) entry which is preliminary data.</text>
</comment>
<organism evidence="1 2">
    <name type="scientific">Elysia crispata</name>
    <name type="common">lettuce slug</name>
    <dbReference type="NCBI Taxonomy" id="231223"/>
    <lineage>
        <taxon>Eukaryota</taxon>
        <taxon>Metazoa</taxon>
        <taxon>Spiralia</taxon>
        <taxon>Lophotrochozoa</taxon>
        <taxon>Mollusca</taxon>
        <taxon>Gastropoda</taxon>
        <taxon>Heterobranchia</taxon>
        <taxon>Euthyneura</taxon>
        <taxon>Panpulmonata</taxon>
        <taxon>Sacoglossa</taxon>
        <taxon>Placobranchoidea</taxon>
        <taxon>Plakobranchidae</taxon>
        <taxon>Elysia</taxon>
    </lineage>
</organism>
<protein>
    <submittedName>
        <fullName evidence="1">Uncharacterized protein</fullName>
    </submittedName>
</protein>
<proteinExistence type="predicted"/>